<protein>
    <recommendedName>
        <fullName evidence="5">Restriction endonuclease type IV Mrr domain-containing protein</fullName>
    </recommendedName>
</protein>
<dbReference type="CDD" id="cd00009">
    <property type="entry name" value="AAA"/>
    <property type="match status" value="1"/>
</dbReference>
<dbReference type="RefSeq" id="WP_344890466.1">
    <property type="nucleotide sequence ID" value="NZ_BAAAWD010000006.1"/>
</dbReference>
<evidence type="ECO:0008006" key="5">
    <source>
        <dbReference type="Google" id="ProtNLM"/>
    </source>
</evidence>
<reference evidence="3 4" key="1">
    <citation type="journal article" date="2019" name="Int. J. Syst. Evol. Microbiol.">
        <title>The Global Catalogue of Microorganisms (GCM) 10K type strain sequencing project: providing services to taxonomists for standard genome sequencing and annotation.</title>
        <authorList>
            <consortium name="The Broad Institute Genomics Platform"/>
            <consortium name="The Broad Institute Genome Sequencing Center for Infectious Disease"/>
            <person name="Wu L."/>
            <person name="Ma J."/>
        </authorList>
    </citation>
    <scope>NUCLEOTIDE SEQUENCE [LARGE SCALE GENOMIC DNA]</scope>
    <source>
        <strain evidence="3 4">JCM 3106</strain>
    </source>
</reference>
<gene>
    <name evidence="3" type="ORF">GCM10017559_15830</name>
</gene>
<sequence>MDLMDFHKLTDFDFECLCKDVFEKLLNVRLEIFTSGSDGGIDLRYMNRYGDKVIIQCKHWMKSGRAKLVRHMLNEELPKARNLNPTRYIIASTVEMTRDAKDKLYKAFDPFIVSPSDIYGAHELLSIIGDSPNIVRKYMRLWLSDANMLEAAISKNILWRSEHFAEEIKETLKTYVPSSSYRHALKMLDANHACIITGGPGVGKTSLAQVLSAHYAYSGYELVEISENIEDAYRMWESEAKQIFVYDDFLGQSTLEDKLYKNEDARLISLMKRIGKDPHKRLICTTRSYILAQGKNRYERLDRENFEPITCVVDLDSYSRETKARILYNHTFWSTWPAVEKAKLAQPESYRKIIDHINFNPRVISDVLTARFKMSGVSAGDGRLKRTNSTACLPPTSFQMIYGSA</sequence>
<comment type="caution">
    <text evidence="3">The sequence shown here is derived from an EMBL/GenBank/DDBJ whole genome shotgun (WGS) entry which is preliminary data.</text>
</comment>
<name>A0ABN3XTS9_9ACTN</name>
<dbReference type="InterPro" id="IPR007560">
    <property type="entry name" value="Restrct_endonuc_IV_Mrr"/>
</dbReference>
<organism evidence="3 4">
    <name type="scientific">Streptosporangium longisporum</name>
    <dbReference type="NCBI Taxonomy" id="46187"/>
    <lineage>
        <taxon>Bacteria</taxon>
        <taxon>Bacillati</taxon>
        <taxon>Actinomycetota</taxon>
        <taxon>Actinomycetes</taxon>
        <taxon>Streptosporangiales</taxon>
        <taxon>Streptosporangiaceae</taxon>
        <taxon>Streptosporangium</taxon>
    </lineage>
</organism>
<proteinExistence type="predicted"/>
<dbReference type="InterPro" id="IPR011335">
    <property type="entry name" value="Restrct_endonuc-II-like"/>
</dbReference>
<feature type="domain" description="Restriction endonuclease type IV Mrr" evidence="1">
    <location>
        <begin position="7"/>
        <end position="104"/>
    </location>
</feature>
<dbReference type="SUPFAM" id="SSF52540">
    <property type="entry name" value="P-loop containing nucleoside triphosphate hydrolases"/>
    <property type="match status" value="1"/>
</dbReference>
<evidence type="ECO:0000313" key="4">
    <source>
        <dbReference type="Proteomes" id="UP001499930"/>
    </source>
</evidence>
<dbReference type="Proteomes" id="UP001499930">
    <property type="component" value="Unassembled WGS sequence"/>
</dbReference>
<evidence type="ECO:0000313" key="3">
    <source>
        <dbReference type="EMBL" id="GAA2996177.1"/>
    </source>
</evidence>
<evidence type="ECO:0000259" key="1">
    <source>
        <dbReference type="Pfam" id="PF04471"/>
    </source>
</evidence>
<evidence type="ECO:0000259" key="2">
    <source>
        <dbReference type="Pfam" id="PF20720"/>
    </source>
</evidence>
<accession>A0ABN3XTS9</accession>
<dbReference type="Gene3D" id="3.40.50.300">
    <property type="entry name" value="P-loop containing nucleotide triphosphate hydrolases"/>
    <property type="match status" value="1"/>
</dbReference>
<keyword evidence="4" id="KW-1185">Reference proteome</keyword>
<dbReference type="EMBL" id="BAAAWD010000006">
    <property type="protein sequence ID" value="GAA2996177.1"/>
    <property type="molecule type" value="Genomic_DNA"/>
</dbReference>
<dbReference type="Gene3D" id="3.40.1350.10">
    <property type="match status" value="1"/>
</dbReference>
<dbReference type="InterPro" id="IPR027417">
    <property type="entry name" value="P-loop_NTPase"/>
</dbReference>
<dbReference type="InterPro" id="IPR049050">
    <property type="entry name" value="nSTAND3"/>
</dbReference>
<dbReference type="Pfam" id="PF04471">
    <property type="entry name" value="Mrr_cat"/>
    <property type="match status" value="1"/>
</dbReference>
<dbReference type="SUPFAM" id="SSF52980">
    <property type="entry name" value="Restriction endonuclease-like"/>
    <property type="match status" value="1"/>
</dbReference>
<feature type="domain" description="Novel STAND NTPase 3" evidence="2">
    <location>
        <begin position="175"/>
        <end position="331"/>
    </location>
</feature>
<dbReference type="InterPro" id="IPR011856">
    <property type="entry name" value="tRNA_endonuc-like_dom_sf"/>
</dbReference>
<dbReference type="Pfam" id="PF20720">
    <property type="entry name" value="nSTAND3"/>
    <property type="match status" value="1"/>
</dbReference>